<protein>
    <submittedName>
        <fullName evidence="4">GNAT superfamily N-acetyltransferase</fullName>
    </submittedName>
</protein>
<keyword evidence="5" id="KW-1185">Reference proteome</keyword>
<dbReference type="InterPro" id="IPR000182">
    <property type="entry name" value="GNAT_dom"/>
</dbReference>
<evidence type="ECO:0000313" key="5">
    <source>
        <dbReference type="Proteomes" id="UP000823486"/>
    </source>
</evidence>
<organism evidence="4 5">
    <name type="scientific">Peribacillus deserti</name>
    <dbReference type="NCBI Taxonomy" id="673318"/>
    <lineage>
        <taxon>Bacteria</taxon>
        <taxon>Bacillati</taxon>
        <taxon>Bacillota</taxon>
        <taxon>Bacilli</taxon>
        <taxon>Bacillales</taxon>
        <taxon>Bacillaceae</taxon>
        <taxon>Peribacillus</taxon>
    </lineage>
</organism>
<dbReference type="EMBL" id="JAFBFI010000016">
    <property type="protein sequence ID" value="MBM7693874.1"/>
    <property type="molecule type" value="Genomic_DNA"/>
</dbReference>
<proteinExistence type="predicted"/>
<dbReference type="Pfam" id="PF13527">
    <property type="entry name" value="Acetyltransf_9"/>
    <property type="match status" value="1"/>
</dbReference>
<dbReference type="SUPFAM" id="SSF55729">
    <property type="entry name" value="Acyl-CoA N-acyltransferases (Nat)"/>
    <property type="match status" value="1"/>
</dbReference>
<dbReference type="Gene3D" id="3.40.630.30">
    <property type="match status" value="1"/>
</dbReference>
<name>A0ABS2QMD5_9BACI</name>
<comment type="caution">
    <text evidence="4">The sequence shown here is derived from an EMBL/GenBank/DDBJ whole genome shotgun (WGS) entry which is preliminary data.</text>
</comment>
<evidence type="ECO:0000256" key="2">
    <source>
        <dbReference type="ARBA" id="ARBA00023315"/>
    </source>
</evidence>
<dbReference type="PANTHER" id="PTHR43420">
    <property type="entry name" value="ACETYLTRANSFERASE"/>
    <property type="match status" value="1"/>
</dbReference>
<dbReference type="InterPro" id="IPR016181">
    <property type="entry name" value="Acyl_CoA_acyltransferase"/>
</dbReference>
<dbReference type="PANTHER" id="PTHR43420:SF31">
    <property type="entry name" value="ACETYLTRANSFERASE"/>
    <property type="match status" value="1"/>
</dbReference>
<reference evidence="4 5" key="1">
    <citation type="submission" date="2021-01" db="EMBL/GenBank/DDBJ databases">
        <title>Genomic Encyclopedia of Type Strains, Phase IV (KMG-IV): sequencing the most valuable type-strain genomes for metagenomic binning, comparative biology and taxonomic classification.</title>
        <authorList>
            <person name="Goeker M."/>
        </authorList>
    </citation>
    <scope>NUCLEOTIDE SEQUENCE [LARGE SCALE GENOMIC DNA]</scope>
    <source>
        <strain evidence="4 5">DSM 105482</strain>
    </source>
</reference>
<gene>
    <name evidence="4" type="ORF">JOC77_003318</name>
</gene>
<dbReference type="CDD" id="cd04301">
    <property type="entry name" value="NAT_SF"/>
    <property type="match status" value="1"/>
</dbReference>
<dbReference type="InterPro" id="IPR050680">
    <property type="entry name" value="YpeA/RimI_acetyltransf"/>
</dbReference>
<feature type="domain" description="N-acetyltransferase" evidence="3">
    <location>
        <begin position="13"/>
        <end position="148"/>
    </location>
</feature>
<evidence type="ECO:0000256" key="1">
    <source>
        <dbReference type="ARBA" id="ARBA00022679"/>
    </source>
</evidence>
<accession>A0ABS2QMD5</accession>
<evidence type="ECO:0000313" key="4">
    <source>
        <dbReference type="EMBL" id="MBM7693874.1"/>
    </source>
</evidence>
<sequence>MGLQFVKGYRNNETLRNSFNQLSQQIFGINFESWYKAGFWIDKYEPYSYIDDHQVVANVSVNKIDLILHKEHKRGIQIGTVMTHLDYRGQGLSKRLMNKVLEDFADYDFIYLFANQSVLNFYPKFGFMPMKEVQYFLDFENDPAVSAPFRKLDVRHPADLSFIFEFASIRIPISRKFGTVNVQELLMFYCMYVFRDDIYFFEEDRVLVIAQNEGHTLHVFDIISVEELDIKKIIYSLTLPASNRIVFHFTPDYAGIRFKKELLEDTNVLFVRSNNQSVWPKDVKHPITSQA</sequence>
<keyword evidence="2" id="KW-0012">Acyltransferase</keyword>
<keyword evidence="1" id="KW-0808">Transferase</keyword>
<dbReference type="PROSITE" id="PS51186">
    <property type="entry name" value="GNAT"/>
    <property type="match status" value="1"/>
</dbReference>
<dbReference type="Proteomes" id="UP000823486">
    <property type="component" value="Unassembled WGS sequence"/>
</dbReference>
<evidence type="ECO:0000259" key="3">
    <source>
        <dbReference type="PROSITE" id="PS51186"/>
    </source>
</evidence>